<evidence type="ECO:0000313" key="15">
    <source>
        <dbReference type="Proteomes" id="UP000053961"/>
    </source>
</evidence>
<dbReference type="SUPFAM" id="SSF54292">
    <property type="entry name" value="2Fe-2S ferredoxin-like"/>
    <property type="match status" value="1"/>
</dbReference>
<dbReference type="InterPro" id="IPR027467">
    <property type="entry name" value="MopterinOxRdtase_cofactor_BS"/>
</dbReference>
<dbReference type="GO" id="GO:0046872">
    <property type="term" value="F:metal ion binding"/>
    <property type="evidence" value="ECO:0007669"/>
    <property type="project" value="UniProtKB-KW"/>
</dbReference>
<dbReference type="InterPro" id="IPR041925">
    <property type="entry name" value="CT_Formate-Dh_H"/>
</dbReference>
<evidence type="ECO:0000259" key="10">
    <source>
        <dbReference type="PROSITE" id="PS51085"/>
    </source>
</evidence>
<dbReference type="PROSITE" id="PS00490">
    <property type="entry name" value="MOLYBDOPTERIN_PROK_2"/>
    <property type="match status" value="1"/>
</dbReference>
<dbReference type="InterPro" id="IPR036010">
    <property type="entry name" value="2Fe-2S_ferredoxin-like_sf"/>
</dbReference>
<proteinExistence type="inferred from homology"/>
<dbReference type="PATRIC" id="fig|301375.6.peg.1085"/>
<dbReference type="GO" id="GO:0016020">
    <property type="term" value="C:membrane"/>
    <property type="evidence" value="ECO:0007669"/>
    <property type="project" value="TreeGrafter"/>
</dbReference>
<dbReference type="CDD" id="cd02753">
    <property type="entry name" value="MopB_Formate-Dh-H"/>
    <property type="match status" value="1"/>
</dbReference>
<comment type="similarity">
    <text evidence="1">In the C-terminal section; belongs to the prokaryotic molybdopterin-containing oxidoreductase family.</text>
</comment>
<dbReference type="PROSITE" id="PS51669">
    <property type="entry name" value="4FE4S_MOW_BIS_MGD"/>
    <property type="match status" value="1"/>
</dbReference>
<dbReference type="InterPro" id="IPR006655">
    <property type="entry name" value="Mopterin_OxRdtase_prok_CS"/>
</dbReference>
<feature type="domain" description="4Fe-4S Mo/W bis-MGD-type" evidence="12">
    <location>
        <begin position="241"/>
        <end position="297"/>
    </location>
</feature>
<dbReference type="EMBL" id="LGHB01000001">
    <property type="protein sequence ID" value="KUK97667.1"/>
    <property type="molecule type" value="Genomic_DNA"/>
</dbReference>
<dbReference type="PANTHER" id="PTHR43105:SF14">
    <property type="entry name" value="FORMATE DEHYDROGENASE H"/>
    <property type="match status" value="1"/>
</dbReference>
<dbReference type="SUPFAM" id="SSF53706">
    <property type="entry name" value="Formate dehydrogenase/DMSO reductase, domains 1-3"/>
    <property type="match status" value="1"/>
</dbReference>
<dbReference type="Gene3D" id="2.40.40.20">
    <property type="match status" value="1"/>
</dbReference>
<dbReference type="GO" id="GO:0008863">
    <property type="term" value="F:formate dehydrogenase (NAD+) activity"/>
    <property type="evidence" value="ECO:0007669"/>
    <property type="project" value="InterPro"/>
</dbReference>
<dbReference type="Pfam" id="PF22117">
    <property type="entry name" value="Fer4_Nqo3"/>
    <property type="match status" value="1"/>
</dbReference>
<dbReference type="InterPro" id="IPR006478">
    <property type="entry name" value="Formate_DH_asu"/>
</dbReference>
<dbReference type="PROSITE" id="PS51085">
    <property type="entry name" value="2FE2S_FER_2"/>
    <property type="match status" value="1"/>
</dbReference>
<evidence type="ECO:0000256" key="6">
    <source>
        <dbReference type="ARBA" id="ARBA00022737"/>
    </source>
</evidence>
<keyword evidence="6" id="KW-0677">Repeat</keyword>
<dbReference type="Pfam" id="PF04879">
    <property type="entry name" value="Molybdop_Fe4S4"/>
    <property type="match status" value="1"/>
</dbReference>
<dbReference type="Pfam" id="PF01568">
    <property type="entry name" value="Molydop_binding"/>
    <property type="match status" value="1"/>
</dbReference>
<evidence type="ECO:0000259" key="13">
    <source>
        <dbReference type="PROSITE" id="PS51839"/>
    </source>
</evidence>
<comment type="similarity">
    <text evidence="2">Belongs to the prokaryotic molybdopterin-containing oxidoreductase family.</text>
</comment>
<evidence type="ECO:0000259" key="12">
    <source>
        <dbReference type="PROSITE" id="PS51669"/>
    </source>
</evidence>
<dbReference type="InterPro" id="IPR017900">
    <property type="entry name" value="4Fe4S_Fe_S_CS"/>
</dbReference>
<gene>
    <name evidence="14" type="ORF">XE07_0081</name>
</gene>
<dbReference type="FunFam" id="3.30.70.20:FF:000035">
    <property type="entry name" value="Iron hydrogenase 1"/>
    <property type="match status" value="1"/>
</dbReference>
<organism evidence="14 15">
    <name type="scientific">Methanothrix harundinacea</name>
    <dbReference type="NCBI Taxonomy" id="301375"/>
    <lineage>
        <taxon>Archaea</taxon>
        <taxon>Methanobacteriati</taxon>
        <taxon>Methanobacteriota</taxon>
        <taxon>Stenosarchaea group</taxon>
        <taxon>Methanomicrobia</taxon>
        <taxon>Methanotrichales</taxon>
        <taxon>Methanotrichaceae</taxon>
        <taxon>Methanothrix</taxon>
    </lineage>
</organism>
<dbReference type="InterPro" id="IPR009010">
    <property type="entry name" value="Asp_de-COase-like_dom_sf"/>
</dbReference>
<keyword evidence="9" id="KW-0411">Iron-sulfur</keyword>
<dbReference type="InterPro" id="IPR017896">
    <property type="entry name" value="4Fe4S_Fe-S-bd"/>
</dbReference>
<dbReference type="GO" id="GO:0003954">
    <property type="term" value="F:NADH dehydrogenase activity"/>
    <property type="evidence" value="ECO:0007669"/>
    <property type="project" value="TreeGrafter"/>
</dbReference>
<evidence type="ECO:0000256" key="8">
    <source>
        <dbReference type="ARBA" id="ARBA00023004"/>
    </source>
</evidence>
<dbReference type="Pfam" id="PF00384">
    <property type="entry name" value="Molybdopterin"/>
    <property type="match status" value="1"/>
</dbReference>
<dbReference type="SMART" id="SM00929">
    <property type="entry name" value="NADH-G_4Fe-4S_3"/>
    <property type="match status" value="1"/>
</dbReference>
<dbReference type="PROSITE" id="PS00551">
    <property type="entry name" value="MOLYBDOPTERIN_PROK_1"/>
    <property type="match status" value="1"/>
</dbReference>
<dbReference type="GO" id="GO:0043546">
    <property type="term" value="F:molybdopterin cofactor binding"/>
    <property type="evidence" value="ECO:0007669"/>
    <property type="project" value="InterPro"/>
</dbReference>
<evidence type="ECO:0000256" key="5">
    <source>
        <dbReference type="ARBA" id="ARBA00022723"/>
    </source>
</evidence>
<keyword evidence="4" id="KW-0001">2Fe-2S</keyword>
<feature type="domain" description="4Fe-4S His(Cys)3-ligated-type" evidence="13">
    <location>
        <begin position="82"/>
        <end position="146"/>
    </location>
</feature>
<reference evidence="15" key="1">
    <citation type="journal article" date="2015" name="MBio">
        <title>Genome-Resolved Metagenomic Analysis Reveals Roles for Candidate Phyla and Other Microbial Community Members in Biogeochemical Transformations in Oil Reservoirs.</title>
        <authorList>
            <person name="Hu P."/>
            <person name="Tom L."/>
            <person name="Singh A."/>
            <person name="Thomas B.C."/>
            <person name="Baker B.J."/>
            <person name="Piceno Y.M."/>
            <person name="Andersen G.L."/>
            <person name="Banfield J.F."/>
        </authorList>
    </citation>
    <scope>NUCLEOTIDE SEQUENCE [LARGE SCALE GENOMIC DNA]</scope>
</reference>
<dbReference type="InterPro" id="IPR001041">
    <property type="entry name" value="2Fe-2S_ferredoxin-type"/>
</dbReference>
<dbReference type="SMART" id="SM00926">
    <property type="entry name" value="Molybdop_Fe4S4"/>
    <property type="match status" value="1"/>
</dbReference>
<dbReference type="AlphaFoldDB" id="A0A101IM01"/>
<dbReference type="Gene3D" id="2.20.25.90">
    <property type="entry name" value="ADC-like domains"/>
    <property type="match status" value="1"/>
</dbReference>
<dbReference type="InterPro" id="IPR050123">
    <property type="entry name" value="Prok_molybdopt-oxidoreductase"/>
</dbReference>
<comment type="caution">
    <text evidence="14">The sequence shown here is derived from an EMBL/GenBank/DDBJ whole genome shotgun (WGS) entry which is preliminary data.</text>
</comment>
<dbReference type="Proteomes" id="UP000053961">
    <property type="component" value="Unassembled WGS sequence"/>
</dbReference>
<dbReference type="GO" id="GO:0015942">
    <property type="term" value="P:formate metabolic process"/>
    <property type="evidence" value="ECO:0007669"/>
    <property type="project" value="InterPro"/>
</dbReference>
<dbReference type="SUPFAM" id="SSF54862">
    <property type="entry name" value="4Fe-4S ferredoxins"/>
    <property type="match status" value="1"/>
</dbReference>
<dbReference type="PIRSF" id="PIRSF036643">
    <property type="entry name" value="FDH_alpha"/>
    <property type="match status" value="1"/>
</dbReference>
<dbReference type="InterPro" id="IPR041924">
    <property type="entry name" value="Formate_Dh-H_N"/>
</dbReference>
<dbReference type="GO" id="GO:0051537">
    <property type="term" value="F:2 iron, 2 sulfur cluster binding"/>
    <property type="evidence" value="ECO:0007669"/>
    <property type="project" value="UniProtKB-KW"/>
</dbReference>
<dbReference type="PANTHER" id="PTHR43105">
    <property type="entry name" value="RESPIRATORY NITRATE REDUCTASE"/>
    <property type="match status" value="1"/>
</dbReference>
<dbReference type="InterPro" id="IPR054351">
    <property type="entry name" value="NADH_UbQ_OxRdtase_ferredoxin"/>
</dbReference>
<evidence type="ECO:0000256" key="4">
    <source>
        <dbReference type="ARBA" id="ARBA00022714"/>
    </source>
</evidence>
<dbReference type="FunFam" id="3.40.228.10:FF:000002">
    <property type="entry name" value="Formate dehydrogenase subunit alpha"/>
    <property type="match status" value="1"/>
</dbReference>
<evidence type="ECO:0000256" key="3">
    <source>
        <dbReference type="ARBA" id="ARBA00022485"/>
    </source>
</evidence>
<dbReference type="InterPro" id="IPR006657">
    <property type="entry name" value="MoPterin_dinucl-bd_dom"/>
</dbReference>
<evidence type="ECO:0000259" key="11">
    <source>
        <dbReference type="PROSITE" id="PS51379"/>
    </source>
</evidence>
<dbReference type="Pfam" id="PF13510">
    <property type="entry name" value="Fer2_4"/>
    <property type="match status" value="1"/>
</dbReference>
<keyword evidence="7" id="KW-0560">Oxidoreductase</keyword>
<evidence type="ECO:0000256" key="1">
    <source>
        <dbReference type="ARBA" id="ARBA00007023"/>
    </source>
</evidence>
<dbReference type="Gene3D" id="3.10.20.740">
    <property type="match status" value="1"/>
</dbReference>
<dbReference type="PROSITE" id="PS51379">
    <property type="entry name" value="4FE4S_FER_2"/>
    <property type="match status" value="1"/>
</dbReference>
<dbReference type="CDD" id="cd00207">
    <property type="entry name" value="fer2"/>
    <property type="match status" value="1"/>
</dbReference>
<dbReference type="InterPro" id="IPR006656">
    <property type="entry name" value="Mopterin_OxRdtase"/>
</dbReference>
<feature type="domain" description="2Fe-2S ferredoxin-type" evidence="10">
    <location>
        <begin position="2"/>
        <end position="80"/>
    </location>
</feature>
<accession>A0A101IM01</accession>
<keyword evidence="8" id="KW-0408">Iron</keyword>
<dbReference type="Gene3D" id="3.40.50.740">
    <property type="match status" value="1"/>
</dbReference>
<keyword evidence="5" id="KW-0479">Metal-binding</keyword>
<dbReference type="PROSITE" id="PS00198">
    <property type="entry name" value="4FE4S_FER_1"/>
    <property type="match status" value="1"/>
</dbReference>
<evidence type="ECO:0000256" key="2">
    <source>
        <dbReference type="ARBA" id="ARBA00010312"/>
    </source>
</evidence>
<evidence type="ECO:0000256" key="9">
    <source>
        <dbReference type="ARBA" id="ARBA00023014"/>
    </source>
</evidence>
<dbReference type="Gene3D" id="3.40.228.10">
    <property type="entry name" value="Dimethylsulfoxide Reductase, domain 2"/>
    <property type="match status" value="1"/>
</dbReference>
<name>A0A101IM01_9EURY</name>
<protein>
    <submittedName>
        <fullName evidence="14">Formate dehydrogenase, alpha subunit</fullName>
    </submittedName>
</protein>
<dbReference type="PROSITE" id="PS51839">
    <property type="entry name" value="4FE4S_HC3"/>
    <property type="match status" value="1"/>
</dbReference>
<dbReference type="CDD" id="cd02790">
    <property type="entry name" value="MopB_CT_Formate-Dh_H"/>
    <property type="match status" value="1"/>
</dbReference>
<dbReference type="Gene3D" id="3.30.70.20">
    <property type="match status" value="1"/>
</dbReference>
<sequence>MAEIRLIIDGRDVTVPQGATILDAARKAGSYVPALCDHPDLKPIGSCKLCIVSVEGLDHYPTSCNTLAEEGMVVKTRTEELQEMRRHTLEMLLALTNHPTSCLFCDRKDECTDLRECMMKFPVTVGCKYCPKDGECELQEAVEFVGLKKVRYQHSFRNMPVLREPFFDRNYNLCIMCSRCVRICEEVRGEGVLYSNPDFHRMHWIGPASLLDSDCKFCGACVDACPTGALAIRSEKWVQPEEKVATICPYCGVGCRLELGVEDDRIVSITPNREGPVNRGQACVKGRFGLDEIVHHPDRLTTPLIRRNGRLEEASWEEAIDLVARRFSEIRDEFGPDSLGAFSSSRCTNEENYLVQKLARAVFGTNNVDNCARICHAPSVTGLAACFGSGAATNSFDQIEDANVLFIIGSNTTEAHPIVGLKVIKAASKGAKIIVADPRKIELVDRAEVWLNLKPGTNIALLNGMMNVILEEGLEDQEFITSRTEGFGEFRKAVEDYPPERASEITGVPEEDIVEAARLYAGADRAMIIYSLGITEHITGTANVMSLGNLAMLTGNVGRRSTGIMPLRGQNNVQGACDMGALPNNYVGYQPVTDPNIRSKFEEAWKVKLPEAPGLTSTQMLERLAEGEGIRGLYILGEDPAQTEPDTNRVHTSLEALDFLVVQEIFPTETTRYADVILPAASFAECDGTFTNGERRIQRVKKAISPLAGLENWETICLIADKMGYPMKYLHPSEIMDEIASLAPMFGGVSFERLGTRGLQWPCPSIDHPGTETMHVERFSRGLGKFNAVEHRSPAEEPDPDYPLILTTGRRREHYNCGSMTRRSRGILGVWPEEAIEISPTDAEALGVSDGETVMVKSRRGEVRAKARVTDKSSRGVAFMSFHYQDVLTNLLTNAALDPQAKTPEFKACAIRIEKIPS</sequence>
<dbReference type="GO" id="GO:0022904">
    <property type="term" value="P:respiratory electron transport chain"/>
    <property type="evidence" value="ECO:0007669"/>
    <property type="project" value="TreeGrafter"/>
</dbReference>
<feature type="domain" description="4Fe-4S ferredoxin-type" evidence="11">
    <location>
        <begin position="207"/>
        <end position="235"/>
    </location>
</feature>
<dbReference type="InterPro" id="IPR006963">
    <property type="entry name" value="Mopterin_OxRdtase_4Fe-4S_dom"/>
</dbReference>
<evidence type="ECO:0000313" key="14">
    <source>
        <dbReference type="EMBL" id="KUK97667.1"/>
    </source>
</evidence>
<dbReference type="NCBIfam" id="TIGR01591">
    <property type="entry name" value="Fdh-alpha"/>
    <property type="match status" value="1"/>
</dbReference>
<dbReference type="GO" id="GO:0051539">
    <property type="term" value="F:4 iron, 4 sulfur cluster binding"/>
    <property type="evidence" value="ECO:0007669"/>
    <property type="project" value="UniProtKB-KW"/>
</dbReference>
<dbReference type="SUPFAM" id="SSF50692">
    <property type="entry name" value="ADC-like"/>
    <property type="match status" value="1"/>
</dbReference>
<keyword evidence="3" id="KW-0004">4Fe-4S</keyword>
<evidence type="ECO:0000256" key="7">
    <source>
        <dbReference type="ARBA" id="ARBA00023002"/>
    </source>
</evidence>
<dbReference type="InterPro" id="IPR019574">
    <property type="entry name" value="NADH_UbQ_OxRdtase_Gsu_4Fe4S-bd"/>
</dbReference>